<proteinExistence type="predicted"/>
<evidence type="ECO:0000313" key="5">
    <source>
        <dbReference type="EMBL" id="RLQ94250.1"/>
    </source>
</evidence>
<feature type="domain" description="ABC transporter" evidence="4">
    <location>
        <begin position="4"/>
        <end position="251"/>
    </location>
</feature>
<organism evidence="5 6">
    <name type="scientific">Falsibacillus albus</name>
    <dbReference type="NCBI Taxonomy" id="2478915"/>
    <lineage>
        <taxon>Bacteria</taxon>
        <taxon>Bacillati</taxon>
        <taxon>Bacillota</taxon>
        <taxon>Bacilli</taxon>
        <taxon>Bacillales</taxon>
        <taxon>Bacillaceae</taxon>
        <taxon>Falsibacillus</taxon>
    </lineage>
</organism>
<dbReference type="EMBL" id="RCVZ01000010">
    <property type="protein sequence ID" value="RLQ94250.1"/>
    <property type="molecule type" value="Genomic_DNA"/>
</dbReference>
<reference evidence="5 6" key="1">
    <citation type="submission" date="2018-10" db="EMBL/GenBank/DDBJ databases">
        <title>Falsibacillus sp. genome draft.</title>
        <authorList>
            <person name="Shi S."/>
        </authorList>
    </citation>
    <scope>NUCLEOTIDE SEQUENCE [LARGE SCALE GENOMIC DNA]</scope>
    <source>
        <strain evidence="5 6">GY 10110</strain>
    </source>
</reference>
<evidence type="ECO:0000313" key="6">
    <source>
        <dbReference type="Proteomes" id="UP000276770"/>
    </source>
</evidence>
<dbReference type="InterPro" id="IPR017871">
    <property type="entry name" value="ABC_transporter-like_CS"/>
</dbReference>
<comment type="caution">
    <text evidence="5">The sequence shown here is derived from an EMBL/GenBank/DDBJ whole genome shotgun (WGS) entry which is preliminary data.</text>
</comment>
<dbReference type="GO" id="GO:0005524">
    <property type="term" value="F:ATP binding"/>
    <property type="evidence" value="ECO:0007669"/>
    <property type="project" value="UniProtKB-KW"/>
</dbReference>
<sequence length="603" mass="69160">MELLTVKDLSIELEGKPLLESISFSIRTGECTAMIGENGIGKTTLLKAIFGIIPIDEGEVHHSSNLNLGWMEQNPVYTESETVTEFVEQENNSLRGLKIRLQEYEKKLPAQAMGYSMILQQYMDAGGFEWEAKVERNLLEARIPKELWGQPFASLSGGQKTRVQLARVLMNDPEFLVLDEPTNHLDDESLQWLQDWMLKFKGTILFISHDRAFIDAVADSTMELTPTSIMKVNGGYTSFIKQKELDRQTQTALYEKQEQERKNLEETIRKYRQWFAIAHQSAGERNPFAKKRAMKNITRAQSKEKALGKLESERVEKPKDKKGINLAFEHSEMVAKRLISVEHASFSYPNGPGLFNRLSFEVKKEDRIAVIGKNGSGKTTLLKLLIGELMPETGEIKRHPKLKVGYFAQEVEKLNENHSLLDSLLDIPQMTQTDARTLLACFLFRKEDVHKTIKNLSMGEKCRLAFIRLYLSQADLLVLDEPTNYLDLPSRETIDDALESYPGAVVIVSHDAYLLKKMANRILAIEDGNVHDFKDTFQAYHEWKKESERSMEDKELEGFKKQLALRYTQLIHLEENDPDKNKQILQQLKDINNELAKLEEKGY</sequence>
<dbReference type="CDD" id="cd03221">
    <property type="entry name" value="ABCF_EF-3"/>
    <property type="match status" value="2"/>
</dbReference>
<dbReference type="Pfam" id="PF00005">
    <property type="entry name" value="ABC_tran"/>
    <property type="match status" value="2"/>
</dbReference>
<evidence type="ECO:0000256" key="1">
    <source>
        <dbReference type="ARBA" id="ARBA00022741"/>
    </source>
</evidence>
<dbReference type="Proteomes" id="UP000276770">
    <property type="component" value="Unassembled WGS sequence"/>
</dbReference>
<dbReference type="InterPro" id="IPR032781">
    <property type="entry name" value="ABC_tran_Xtn"/>
</dbReference>
<keyword evidence="1" id="KW-0547">Nucleotide-binding</keyword>
<evidence type="ECO:0000256" key="2">
    <source>
        <dbReference type="ARBA" id="ARBA00022840"/>
    </source>
</evidence>
<dbReference type="NCBIfam" id="NF000355">
    <property type="entry name" value="ribo_prot_ABC_F"/>
    <property type="match status" value="1"/>
</dbReference>
<dbReference type="InterPro" id="IPR051309">
    <property type="entry name" value="ABCF_ATPase"/>
</dbReference>
<dbReference type="Pfam" id="PF12848">
    <property type="entry name" value="ABC_tran_Xtn"/>
    <property type="match status" value="1"/>
</dbReference>
<dbReference type="SUPFAM" id="SSF52540">
    <property type="entry name" value="P-loop containing nucleoside triphosphate hydrolases"/>
    <property type="match status" value="2"/>
</dbReference>
<evidence type="ECO:0000256" key="3">
    <source>
        <dbReference type="SAM" id="Coils"/>
    </source>
</evidence>
<feature type="domain" description="ABC transporter" evidence="4">
    <location>
        <begin position="339"/>
        <end position="552"/>
    </location>
</feature>
<dbReference type="InterPro" id="IPR027417">
    <property type="entry name" value="P-loop_NTPase"/>
</dbReference>
<dbReference type="SMART" id="SM00382">
    <property type="entry name" value="AAA"/>
    <property type="match status" value="2"/>
</dbReference>
<evidence type="ECO:0000259" key="4">
    <source>
        <dbReference type="PROSITE" id="PS50893"/>
    </source>
</evidence>
<name>A0A3L7JUS6_9BACI</name>
<dbReference type="Gene3D" id="3.40.50.300">
    <property type="entry name" value="P-loop containing nucleotide triphosphate hydrolases"/>
    <property type="match status" value="2"/>
</dbReference>
<dbReference type="PROSITE" id="PS50893">
    <property type="entry name" value="ABC_TRANSPORTER_2"/>
    <property type="match status" value="2"/>
</dbReference>
<dbReference type="GO" id="GO:0016887">
    <property type="term" value="F:ATP hydrolysis activity"/>
    <property type="evidence" value="ECO:0007669"/>
    <property type="project" value="InterPro"/>
</dbReference>
<protein>
    <submittedName>
        <fullName evidence="5">ABC-F type ribosomal protection protein</fullName>
    </submittedName>
</protein>
<dbReference type="PANTHER" id="PTHR42855">
    <property type="entry name" value="ABC TRANSPORTER ATP-BINDING SUBUNIT"/>
    <property type="match status" value="1"/>
</dbReference>
<accession>A0A3L7JUS6</accession>
<gene>
    <name evidence="5" type="primary">abc-f</name>
    <name evidence="5" type="ORF">D9X91_14390</name>
</gene>
<keyword evidence="3" id="KW-0175">Coiled coil</keyword>
<dbReference type="RefSeq" id="WP_121681341.1">
    <property type="nucleotide sequence ID" value="NZ_RCVZ01000010.1"/>
</dbReference>
<dbReference type="PANTHER" id="PTHR42855:SF2">
    <property type="entry name" value="DRUG RESISTANCE ABC TRANSPORTER,ATP-BINDING PROTEIN"/>
    <property type="match status" value="1"/>
</dbReference>
<keyword evidence="6" id="KW-1185">Reference proteome</keyword>
<dbReference type="OrthoDB" id="9760950at2"/>
<dbReference type="InterPro" id="IPR003439">
    <property type="entry name" value="ABC_transporter-like_ATP-bd"/>
</dbReference>
<keyword evidence="2" id="KW-0067">ATP-binding</keyword>
<dbReference type="InterPro" id="IPR003593">
    <property type="entry name" value="AAA+_ATPase"/>
</dbReference>
<dbReference type="FunFam" id="3.40.50.300:FF:000011">
    <property type="entry name" value="Putative ABC transporter ATP-binding component"/>
    <property type="match status" value="1"/>
</dbReference>
<dbReference type="PROSITE" id="PS00211">
    <property type="entry name" value="ABC_TRANSPORTER_1"/>
    <property type="match status" value="1"/>
</dbReference>
<feature type="coiled-coil region" evidence="3">
    <location>
        <begin position="240"/>
        <end position="274"/>
    </location>
</feature>
<dbReference type="AlphaFoldDB" id="A0A3L7JUS6"/>